<dbReference type="EMBL" id="BQKI01000012">
    <property type="protein sequence ID" value="GJN06586.1"/>
    <property type="molecule type" value="Genomic_DNA"/>
</dbReference>
<reference evidence="2" key="2">
    <citation type="submission" date="2021-12" db="EMBL/GenBank/DDBJ databases">
        <title>Resequencing data analysis of finger millet.</title>
        <authorList>
            <person name="Hatakeyama M."/>
            <person name="Aluri S."/>
            <person name="Balachadran M.T."/>
            <person name="Sivarajan S.R."/>
            <person name="Poveda L."/>
            <person name="Shimizu-Inatsugi R."/>
            <person name="Schlapbach R."/>
            <person name="Sreeman S.M."/>
            <person name="Shimizu K.K."/>
        </authorList>
    </citation>
    <scope>NUCLEOTIDE SEQUENCE</scope>
</reference>
<reference evidence="2" key="1">
    <citation type="journal article" date="2018" name="DNA Res.">
        <title>Multiple hybrid de novo genome assembly of finger millet, an orphan allotetraploid crop.</title>
        <authorList>
            <person name="Hatakeyama M."/>
            <person name="Aluri S."/>
            <person name="Balachadran M.T."/>
            <person name="Sivarajan S.R."/>
            <person name="Patrignani A."/>
            <person name="Gruter S."/>
            <person name="Poveda L."/>
            <person name="Shimizu-Inatsugi R."/>
            <person name="Baeten J."/>
            <person name="Francoijs K.J."/>
            <person name="Nataraja K.N."/>
            <person name="Reddy Y.A.N."/>
            <person name="Phadnis S."/>
            <person name="Ravikumar R.L."/>
            <person name="Schlapbach R."/>
            <person name="Sreeman S.M."/>
            <person name="Shimizu K.K."/>
        </authorList>
    </citation>
    <scope>NUCLEOTIDE SEQUENCE</scope>
</reference>
<dbReference type="Proteomes" id="UP001054889">
    <property type="component" value="Unassembled WGS sequence"/>
</dbReference>
<feature type="compositionally biased region" description="Low complexity" evidence="1">
    <location>
        <begin position="95"/>
        <end position="109"/>
    </location>
</feature>
<organism evidence="2 3">
    <name type="scientific">Eleusine coracana subsp. coracana</name>
    <dbReference type="NCBI Taxonomy" id="191504"/>
    <lineage>
        <taxon>Eukaryota</taxon>
        <taxon>Viridiplantae</taxon>
        <taxon>Streptophyta</taxon>
        <taxon>Embryophyta</taxon>
        <taxon>Tracheophyta</taxon>
        <taxon>Spermatophyta</taxon>
        <taxon>Magnoliopsida</taxon>
        <taxon>Liliopsida</taxon>
        <taxon>Poales</taxon>
        <taxon>Poaceae</taxon>
        <taxon>PACMAD clade</taxon>
        <taxon>Chloridoideae</taxon>
        <taxon>Cynodonteae</taxon>
        <taxon>Eleusininae</taxon>
        <taxon>Eleusine</taxon>
    </lineage>
</organism>
<dbReference type="AlphaFoldDB" id="A0AAV5D826"/>
<proteinExistence type="predicted"/>
<sequence>MSALGTLSAGAGGVAGLLSLRRRAVPAPAAATPPQLPSVKLPDGGPLVWGRQLRPSLLLPAASQPARRHTLRQPAAAAASESAGEKRVESETESESPATQQPPEEPAASADEKEAETEKPASDSVEVEAAAESEMSTPPPPTPETVETTTRSSVLGPMPLKTEALTLTSRAKRTFR</sequence>
<protein>
    <submittedName>
        <fullName evidence="2">Uncharacterized protein</fullName>
    </submittedName>
</protein>
<gene>
    <name evidence="2" type="primary">ga24330</name>
    <name evidence="2" type="ORF">PR202_ga24330</name>
</gene>
<accession>A0AAV5D826</accession>
<comment type="caution">
    <text evidence="2">The sequence shown here is derived from an EMBL/GenBank/DDBJ whole genome shotgun (WGS) entry which is preliminary data.</text>
</comment>
<evidence type="ECO:0000313" key="2">
    <source>
        <dbReference type="EMBL" id="GJN06586.1"/>
    </source>
</evidence>
<feature type="compositionally biased region" description="Basic and acidic residues" evidence="1">
    <location>
        <begin position="110"/>
        <end position="121"/>
    </location>
</feature>
<name>A0AAV5D826_ELECO</name>
<evidence type="ECO:0000256" key="1">
    <source>
        <dbReference type="SAM" id="MobiDB-lite"/>
    </source>
</evidence>
<evidence type="ECO:0000313" key="3">
    <source>
        <dbReference type="Proteomes" id="UP001054889"/>
    </source>
</evidence>
<feature type="compositionally biased region" description="Low complexity" evidence="1">
    <location>
        <begin position="144"/>
        <end position="153"/>
    </location>
</feature>
<feature type="region of interest" description="Disordered" evidence="1">
    <location>
        <begin position="26"/>
        <end position="176"/>
    </location>
</feature>
<keyword evidence="3" id="KW-1185">Reference proteome</keyword>